<gene>
    <name evidence="1" type="ORF">NH14_030890</name>
</gene>
<dbReference type="RefSeq" id="WP_152617374.1">
    <property type="nucleotide sequence ID" value="NZ_CADFGF010000016.1"/>
</dbReference>
<comment type="caution">
    <text evidence="1">The sequence shown here is derived from an EMBL/GenBank/DDBJ whole genome shotgun (WGS) entry which is preliminary data.</text>
</comment>
<name>A0A8T6ZLE8_9BURK</name>
<keyword evidence="2" id="KW-1185">Reference proteome</keyword>
<reference evidence="1" key="2">
    <citation type="submission" date="2020-04" db="EMBL/GenBank/DDBJ databases">
        <authorList>
            <person name="Alexandrino P."/>
            <person name="Mendonca T."/>
            <person name="Guaman L."/>
            <person name="Cherix J."/>
            <person name="Lozano-Sakalauskas G."/>
            <person name="Fujita A."/>
            <person name="Filho E.R."/>
            <person name="Long P."/>
            <person name="Padilla G."/>
            <person name="Taciro M.K."/>
            <person name="Gomez J.G."/>
            <person name="Silva L.F."/>
            <person name="Torres M."/>
        </authorList>
    </citation>
    <scope>NUCLEOTIDE SEQUENCE</scope>
    <source>
        <strain evidence="1">LMG 19450</strain>
    </source>
</reference>
<organism evidence="1 2">
    <name type="scientific">Paraburkholderia sacchari</name>
    <dbReference type="NCBI Taxonomy" id="159450"/>
    <lineage>
        <taxon>Bacteria</taxon>
        <taxon>Pseudomonadati</taxon>
        <taxon>Pseudomonadota</taxon>
        <taxon>Betaproteobacteria</taxon>
        <taxon>Burkholderiales</taxon>
        <taxon>Burkholderiaceae</taxon>
        <taxon>Paraburkholderia</taxon>
    </lineage>
</organism>
<evidence type="ECO:0000313" key="2">
    <source>
        <dbReference type="Proteomes" id="UP000030460"/>
    </source>
</evidence>
<sequence length="108" mass="12292">MMAPFIARHWHGHCPVENSEKFWAFLKNEVANIPGKLAAYIHHTETGDLAHFYVCTFWEDFDSLKEFSGDNVFAPVSDPFDIECGVVSDSIVSHFKTTVIKNPYQLSL</sequence>
<evidence type="ECO:0000313" key="1">
    <source>
        <dbReference type="EMBL" id="NLP65468.1"/>
    </source>
</evidence>
<accession>A0A8T6ZLE8</accession>
<evidence type="ECO:0008006" key="3">
    <source>
        <dbReference type="Google" id="ProtNLM"/>
    </source>
</evidence>
<reference evidence="1" key="1">
    <citation type="journal article" date="2015" name="Genome Announc.">
        <title>Draft Genome Sequence of the Polyhydroxyalkanoate-Producing Bacterium Burkholderia sacchari LMG 19450 Isolated from Brazilian Sugarcane Plantation Soil.</title>
        <authorList>
            <person name="Alexandrino P.M."/>
            <person name="Mendonca T.T."/>
            <person name="Guaman Bautista L.P."/>
            <person name="Cherix J."/>
            <person name="Lozano-Sakalauskas G.C."/>
            <person name="Fujita A."/>
            <person name="Ramos Filho E."/>
            <person name="Long P."/>
            <person name="Padilla G."/>
            <person name="Taciro M.K."/>
            <person name="Gomez J.G."/>
            <person name="Silva L.F."/>
        </authorList>
    </citation>
    <scope>NUCLEOTIDE SEQUENCE</scope>
    <source>
        <strain evidence="1">LMG 19450</strain>
    </source>
</reference>
<dbReference type="AlphaFoldDB" id="A0A8T6ZLE8"/>
<dbReference type="Proteomes" id="UP000030460">
    <property type="component" value="Unassembled WGS sequence"/>
</dbReference>
<dbReference type="OrthoDB" id="165208at2"/>
<proteinExistence type="predicted"/>
<dbReference type="EMBL" id="JTDB02000014">
    <property type="protein sequence ID" value="NLP65468.1"/>
    <property type="molecule type" value="Genomic_DNA"/>
</dbReference>
<protein>
    <recommendedName>
        <fullName evidence="3">Antibiotic biosynthesis monooxygenase</fullName>
    </recommendedName>
</protein>